<reference evidence="3" key="1">
    <citation type="journal article" date="2019" name="Int. J. Syst. Evol. Microbiol.">
        <title>The Global Catalogue of Microorganisms (GCM) 10K type strain sequencing project: providing services to taxonomists for standard genome sequencing and annotation.</title>
        <authorList>
            <consortium name="The Broad Institute Genomics Platform"/>
            <consortium name="The Broad Institute Genome Sequencing Center for Infectious Disease"/>
            <person name="Wu L."/>
            <person name="Ma J."/>
        </authorList>
    </citation>
    <scope>NUCLEOTIDE SEQUENCE [LARGE SCALE GENOMIC DNA]</scope>
    <source>
        <strain evidence="3">XZYJ18</strain>
    </source>
</reference>
<feature type="transmembrane region" description="Helical" evidence="1">
    <location>
        <begin position="12"/>
        <end position="34"/>
    </location>
</feature>
<gene>
    <name evidence="2" type="ORF">ACFPK1_27440</name>
</gene>
<feature type="transmembrane region" description="Helical" evidence="1">
    <location>
        <begin position="109"/>
        <end position="128"/>
    </location>
</feature>
<organism evidence="2 3">
    <name type="scientific">Actinomycetospora rhizophila</name>
    <dbReference type="NCBI Taxonomy" id="1416876"/>
    <lineage>
        <taxon>Bacteria</taxon>
        <taxon>Bacillati</taxon>
        <taxon>Actinomycetota</taxon>
        <taxon>Actinomycetes</taxon>
        <taxon>Pseudonocardiales</taxon>
        <taxon>Pseudonocardiaceae</taxon>
        <taxon>Actinomycetospora</taxon>
    </lineage>
</organism>
<keyword evidence="1" id="KW-1133">Transmembrane helix</keyword>
<protein>
    <submittedName>
        <fullName evidence="2">Uncharacterized protein</fullName>
    </submittedName>
</protein>
<keyword evidence="1" id="KW-0812">Transmembrane</keyword>
<accession>A0ABV9ZKJ9</accession>
<evidence type="ECO:0000313" key="3">
    <source>
        <dbReference type="Proteomes" id="UP001596175"/>
    </source>
</evidence>
<proteinExistence type="predicted"/>
<feature type="transmembrane region" description="Helical" evidence="1">
    <location>
        <begin position="40"/>
        <end position="61"/>
    </location>
</feature>
<evidence type="ECO:0000313" key="2">
    <source>
        <dbReference type="EMBL" id="MFC5141998.1"/>
    </source>
</evidence>
<evidence type="ECO:0000256" key="1">
    <source>
        <dbReference type="SAM" id="Phobius"/>
    </source>
</evidence>
<comment type="caution">
    <text evidence="2">The sequence shown here is derived from an EMBL/GenBank/DDBJ whole genome shotgun (WGS) entry which is preliminary data.</text>
</comment>
<keyword evidence="3" id="KW-1185">Reference proteome</keyword>
<dbReference type="Proteomes" id="UP001596175">
    <property type="component" value="Unassembled WGS sequence"/>
</dbReference>
<keyword evidence="1" id="KW-0472">Membrane</keyword>
<feature type="transmembrane region" description="Helical" evidence="1">
    <location>
        <begin position="140"/>
        <end position="160"/>
    </location>
</feature>
<name>A0ABV9ZKJ9_9PSEU</name>
<dbReference type="EMBL" id="JBHSKG010000020">
    <property type="protein sequence ID" value="MFC5141998.1"/>
    <property type="molecule type" value="Genomic_DNA"/>
</dbReference>
<sequence length="187" mass="20468">MRGDIQVALANQVAILSFGTATVGLLVAAAATLWSTSDFLAASLLILIVPVVCFLSLAVYLGEQVRQMRAGLFLDRLECRVNQDAGVMLTWEHWDIRSGMRDVDRHNRWAILAVFGLLALGFTVAGYVRLLSSPWANPTLLMSALAVNVVLGLAAILWSAHLCREGAAYRRAYHLFDNESPTAPRET</sequence>